<organism evidence="3 4">
    <name type="scientific">Clostridium argentinense CDC 2741</name>
    <dbReference type="NCBI Taxonomy" id="1418104"/>
    <lineage>
        <taxon>Bacteria</taxon>
        <taxon>Bacillati</taxon>
        <taxon>Bacillota</taxon>
        <taxon>Clostridia</taxon>
        <taxon>Eubacteriales</taxon>
        <taxon>Clostridiaceae</taxon>
        <taxon>Clostridium</taxon>
    </lineage>
</organism>
<dbReference type="Pfam" id="PF04203">
    <property type="entry name" value="Sortase"/>
    <property type="match status" value="1"/>
</dbReference>
<dbReference type="CDD" id="cd05828">
    <property type="entry name" value="Sortase_D_1"/>
    <property type="match status" value="1"/>
</dbReference>
<name>A0A0C1UI76_9CLOT</name>
<proteinExistence type="predicted"/>
<dbReference type="InterPro" id="IPR023365">
    <property type="entry name" value="Sortase_dom-sf"/>
</dbReference>
<dbReference type="NCBIfam" id="TIGR01076">
    <property type="entry name" value="sortase_fam"/>
    <property type="match status" value="1"/>
</dbReference>
<protein>
    <submittedName>
        <fullName evidence="3">Sortase family protein</fullName>
    </submittedName>
</protein>
<comment type="caution">
    <text evidence="3">The sequence shown here is derived from an EMBL/GenBank/DDBJ whole genome shotgun (WGS) entry which is preliminary data.</text>
</comment>
<feature type="active site" description="Acyl-thioester intermediate" evidence="2">
    <location>
        <position position="100"/>
    </location>
</feature>
<sequence>MPTLKQKIPIIQGIGDKELKKGVGHFLESALPGEEGNCVLLGHRDTVFSQMGKLKIGDPLIVQTSAGIFIYEVSETRIVKKDDKTVIVPADNAKLTMITCYPFYFIGDAPECYIVFANLVKNKKAAS</sequence>
<gene>
    <name evidence="3" type="ORF">U732_1350</name>
</gene>
<evidence type="ECO:0000256" key="1">
    <source>
        <dbReference type="ARBA" id="ARBA00022801"/>
    </source>
</evidence>
<keyword evidence="1" id="KW-0378">Hydrolase</keyword>
<dbReference type="EMBL" id="AYSO01000015">
    <property type="protein sequence ID" value="KIE47040.1"/>
    <property type="molecule type" value="Genomic_DNA"/>
</dbReference>
<evidence type="ECO:0000313" key="3">
    <source>
        <dbReference type="EMBL" id="KIE47040.1"/>
    </source>
</evidence>
<dbReference type="InterPro" id="IPR005754">
    <property type="entry name" value="Sortase"/>
</dbReference>
<reference evidence="3 4" key="1">
    <citation type="journal article" date="2015" name="Infect. Genet. Evol.">
        <title>Genomic sequences of six botulinum neurotoxin-producing strains representing three clostridial species illustrate the mobility and diversity of botulinum neurotoxin genes.</title>
        <authorList>
            <person name="Smith T.J."/>
            <person name="Hill K.K."/>
            <person name="Xie G."/>
            <person name="Foley B.T."/>
            <person name="Williamson C.H."/>
            <person name="Foster J.T."/>
            <person name="Johnson S.L."/>
            <person name="Chertkov O."/>
            <person name="Teshima H."/>
            <person name="Gibbons H.S."/>
            <person name="Johnsky L.A."/>
            <person name="Karavis M.A."/>
            <person name="Smith L.A."/>
        </authorList>
    </citation>
    <scope>NUCLEOTIDE SEQUENCE [LARGE SCALE GENOMIC DNA]</scope>
    <source>
        <strain evidence="3 4">CDC 2741</strain>
    </source>
</reference>
<dbReference type="STRING" id="29341.RSJ17_13480"/>
<dbReference type="GO" id="GO:0016787">
    <property type="term" value="F:hydrolase activity"/>
    <property type="evidence" value="ECO:0007669"/>
    <property type="project" value="UniProtKB-KW"/>
</dbReference>
<dbReference type="InterPro" id="IPR041999">
    <property type="entry name" value="Sortase_D_1"/>
</dbReference>
<feature type="active site" description="Proton donor/acceptor" evidence="2">
    <location>
        <position position="43"/>
    </location>
</feature>
<evidence type="ECO:0000313" key="4">
    <source>
        <dbReference type="Proteomes" id="UP000031366"/>
    </source>
</evidence>
<keyword evidence="4" id="KW-1185">Reference proteome</keyword>
<accession>A0A0C1UI76</accession>
<evidence type="ECO:0000256" key="2">
    <source>
        <dbReference type="PIRSR" id="PIRSR605754-1"/>
    </source>
</evidence>
<dbReference type="Proteomes" id="UP000031366">
    <property type="component" value="Unassembled WGS sequence"/>
</dbReference>
<dbReference type="SUPFAM" id="SSF63817">
    <property type="entry name" value="Sortase"/>
    <property type="match status" value="1"/>
</dbReference>
<dbReference type="Gene3D" id="2.40.260.10">
    <property type="entry name" value="Sortase"/>
    <property type="match status" value="1"/>
</dbReference>
<dbReference type="AlphaFoldDB" id="A0A0C1UI76"/>